<accession>A0A2G8TEP6</accession>
<proteinExistence type="predicted"/>
<evidence type="ECO:0000313" key="1">
    <source>
        <dbReference type="EMBL" id="PIL44522.1"/>
    </source>
</evidence>
<keyword evidence="2" id="KW-1185">Reference proteome</keyword>
<gene>
    <name evidence="1" type="ORF">CR105_13790</name>
</gene>
<dbReference type="RefSeq" id="WP_099789040.1">
    <property type="nucleotide sequence ID" value="NZ_JBHLYV010000022.1"/>
</dbReference>
<evidence type="ECO:0008006" key="3">
    <source>
        <dbReference type="Google" id="ProtNLM"/>
    </source>
</evidence>
<sequence>MRPSSLLRIERLDALIAELSVRGLGNFAVVDFLDCSASSARNYLLELRDAGVVVPVPGSAPECADKTVYRLSGDHLLVDGFKVVLARARGGPCAMPMRDPLVAALFGGARQ</sequence>
<dbReference type="Proteomes" id="UP000230390">
    <property type="component" value="Unassembled WGS sequence"/>
</dbReference>
<protein>
    <recommendedName>
        <fullName evidence="3">Transcriptional regulator</fullName>
    </recommendedName>
</protein>
<dbReference type="AlphaFoldDB" id="A0A2G8TEP6"/>
<name>A0A2G8TEP6_9BURK</name>
<evidence type="ECO:0000313" key="2">
    <source>
        <dbReference type="Proteomes" id="UP000230390"/>
    </source>
</evidence>
<organism evidence="1 2">
    <name type="scientific">Massilia eurypsychrophila</name>
    <dbReference type="NCBI Taxonomy" id="1485217"/>
    <lineage>
        <taxon>Bacteria</taxon>
        <taxon>Pseudomonadati</taxon>
        <taxon>Pseudomonadota</taxon>
        <taxon>Betaproteobacteria</taxon>
        <taxon>Burkholderiales</taxon>
        <taxon>Oxalobacteraceae</taxon>
        <taxon>Telluria group</taxon>
        <taxon>Massilia</taxon>
    </lineage>
</organism>
<comment type="caution">
    <text evidence="1">The sequence shown here is derived from an EMBL/GenBank/DDBJ whole genome shotgun (WGS) entry which is preliminary data.</text>
</comment>
<reference evidence="1 2" key="1">
    <citation type="submission" date="2017-10" db="EMBL/GenBank/DDBJ databases">
        <title>Massilia psychrophilum sp. nov., a novel purple-pigmented bacterium isolated from Tianshan glacier, Xinjiang Municipality, China.</title>
        <authorList>
            <person name="Wang H."/>
        </authorList>
    </citation>
    <scope>NUCLEOTIDE SEQUENCE [LARGE SCALE GENOMIC DNA]</scope>
    <source>
        <strain evidence="1 2">JCM 30074</strain>
    </source>
</reference>
<dbReference type="EMBL" id="PDOC01000007">
    <property type="protein sequence ID" value="PIL44522.1"/>
    <property type="molecule type" value="Genomic_DNA"/>
</dbReference>